<dbReference type="PANTHER" id="PTHR10083">
    <property type="entry name" value="KUNITZ-TYPE PROTEASE INHIBITOR-RELATED"/>
    <property type="match status" value="1"/>
</dbReference>
<dbReference type="Ensembl" id="ENSCPBT00000014882.1">
    <property type="protein sequence ID" value="ENSCPBP00000012500.1"/>
    <property type="gene ID" value="ENSCPBG00000009424.1"/>
</dbReference>
<dbReference type="SUPFAM" id="SSF57362">
    <property type="entry name" value="BPTI-like"/>
    <property type="match status" value="3"/>
</dbReference>
<dbReference type="Proteomes" id="UP000694380">
    <property type="component" value="Unplaced"/>
</dbReference>
<dbReference type="GO" id="GO:0005576">
    <property type="term" value="C:extracellular region"/>
    <property type="evidence" value="ECO:0007669"/>
    <property type="project" value="UniProtKB-SubCell"/>
</dbReference>
<accession>A0A8C3FUX7</accession>
<evidence type="ECO:0000313" key="8">
    <source>
        <dbReference type="Ensembl" id="ENSCPBP00000012500.1"/>
    </source>
</evidence>
<dbReference type="OMA" id="ECIEFIY"/>
<evidence type="ECO:0000256" key="5">
    <source>
        <dbReference type="ARBA" id="ARBA00023157"/>
    </source>
</evidence>
<dbReference type="GO" id="GO:0044483">
    <property type="term" value="P:venom-mediated perturbation of hemostasis"/>
    <property type="evidence" value="ECO:0007669"/>
    <property type="project" value="UniProtKB-ARBA"/>
</dbReference>
<keyword evidence="4" id="KW-0722">Serine protease inhibitor</keyword>
<keyword evidence="5" id="KW-1015">Disulfide bond</keyword>
<dbReference type="AlphaFoldDB" id="A0A8C3FUX7"/>
<evidence type="ECO:0000256" key="6">
    <source>
        <dbReference type="SAM" id="MobiDB-lite"/>
    </source>
</evidence>
<evidence type="ECO:0000313" key="9">
    <source>
        <dbReference type="Proteomes" id="UP000694380"/>
    </source>
</evidence>
<keyword evidence="3" id="KW-0646">Protease inhibitor</keyword>
<dbReference type="PROSITE" id="PS00280">
    <property type="entry name" value="BPTI_KUNITZ_1"/>
    <property type="match status" value="2"/>
</dbReference>
<organism evidence="8 9">
    <name type="scientific">Chrysemys picta bellii</name>
    <name type="common">Western painted turtle</name>
    <name type="synonym">Emys bellii</name>
    <dbReference type="NCBI Taxonomy" id="8478"/>
    <lineage>
        <taxon>Eukaryota</taxon>
        <taxon>Metazoa</taxon>
        <taxon>Chordata</taxon>
        <taxon>Craniata</taxon>
        <taxon>Vertebrata</taxon>
        <taxon>Euteleostomi</taxon>
        <taxon>Archelosauria</taxon>
        <taxon>Testudinata</taxon>
        <taxon>Testudines</taxon>
        <taxon>Cryptodira</taxon>
        <taxon>Durocryptodira</taxon>
        <taxon>Testudinoidea</taxon>
        <taxon>Emydidae</taxon>
        <taxon>Chrysemys</taxon>
    </lineage>
</organism>
<dbReference type="GeneTree" id="ENSGT00940000164331"/>
<dbReference type="FunFam" id="4.10.410.10:FF:000004">
    <property type="entry name" value="Tissue factor pathway inhibitor"/>
    <property type="match status" value="1"/>
</dbReference>
<protein>
    <recommendedName>
        <fullName evidence="7">BPTI/Kunitz inhibitor domain-containing protein</fullName>
    </recommendedName>
</protein>
<keyword evidence="2" id="KW-0964">Secreted</keyword>
<reference evidence="8" key="1">
    <citation type="submission" date="2025-08" db="UniProtKB">
        <authorList>
            <consortium name="Ensembl"/>
        </authorList>
    </citation>
    <scope>IDENTIFICATION</scope>
</reference>
<keyword evidence="9" id="KW-1185">Reference proteome</keyword>
<feature type="region of interest" description="Disordered" evidence="6">
    <location>
        <begin position="159"/>
        <end position="183"/>
    </location>
</feature>
<dbReference type="FunFam" id="4.10.410.10:FF:000011">
    <property type="entry name" value="Tissue factor pathway inhibitor"/>
    <property type="match status" value="1"/>
</dbReference>
<dbReference type="Gene3D" id="4.10.410.10">
    <property type="entry name" value="Pancreatic trypsin inhibitor Kunitz domain"/>
    <property type="match status" value="3"/>
</dbReference>
<dbReference type="CDD" id="cd00109">
    <property type="entry name" value="Kunitz-type"/>
    <property type="match status" value="2"/>
</dbReference>
<sequence>YVNFVDKSHFLECSTCQFMPLFALSERLSSFADFPLSSSAVNAVCKLPVDSGSCFSYETRYFYDLLTKKCRAFTYGGCEGNGNRFASIDECLRTCGSELPTNAICNLPAEPGPCEAYMPSYFYNSATKRCEEFIYGGCQGNANRFSSVDECLKTCGSSGKTAREPQLVGSGAGQRDVNAKQLGPQRRISPRMTDWLHHSSDICQLPPERGPCRGQIPRFFYNPASRTCESFIYGGCRGNGNNFRTLLECQQACRKRGKGTERLKKCLAYESVPQVFINSPGCTLKEPGMEWP</sequence>
<feature type="domain" description="BPTI/Kunitz inhibitor" evidence="7">
    <location>
        <begin position="203"/>
        <end position="253"/>
    </location>
</feature>
<dbReference type="SMART" id="SM00131">
    <property type="entry name" value="KU"/>
    <property type="match status" value="3"/>
</dbReference>
<reference evidence="8" key="2">
    <citation type="submission" date="2025-09" db="UniProtKB">
        <authorList>
            <consortium name="Ensembl"/>
        </authorList>
    </citation>
    <scope>IDENTIFICATION</scope>
</reference>
<feature type="domain" description="BPTI/Kunitz inhibitor" evidence="7">
    <location>
        <begin position="45"/>
        <end position="95"/>
    </location>
</feature>
<evidence type="ECO:0000256" key="2">
    <source>
        <dbReference type="ARBA" id="ARBA00022525"/>
    </source>
</evidence>
<name>A0A8C3FUX7_CHRPI</name>
<dbReference type="GO" id="GO:0004867">
    <property type="term" value="F:serine-type endopeptidase inhibitor activity"/>
    <property type="evidence" value="ECO:0007669"/>
    <property type="project" value="UniProtKB-KW"/>
</dbReference>
<evidence type="ECO:0000256" key="3">
    <source>
        <dbReference type="ARBA" id="ARBA00022690"/>
    </source>
</evidence>
<dbReference type="PRINTS" id="PR00759">
    <property type="entry name" value="BASICPTASE"/>
</dbReference>
<evidence type="ECO:0000259" key="7">
    <source>
        <dbReference type="PROSITE" id="PS50279"/>
    </source>
</evidence>
<dbReference type="InterPro" id="IPR036880">
    <property type="entry name" value="Kunitz_BPTI_sf"/>
</dbReference>
<dbReference type="FunFam" id="4.10.410.10:FF:000021">
    <property type="entry name" value="Serine protease inhibitor, putative"/>
    <property type="match status" value="1"/>
</dbReference>
<dbReference type="InterPro" id="IPR002223">
    <property type="entry name" value="Kunitz_BPTI"/>
</dbReference>
<feature type="domain" description="BPTI/Kunitz inhibitor" evidence="7">
    <location>
        <begin position="105"/>
        <end position="155"/>
    </location>
</feature>
<dbReference type="InterPro" id="IPR050098">
    <property type="entry name" value="TFPI/VKTCI-like"/>
</dbReference>
<evidence type="ECO:0000256" key="4">
    <source>
        <dbReference type="ARBA" id="ARBA00022900"/>
    </source>
</evidence>
<dbReference type="Pfam" id="PF00014">
    <property type="entry name" value="Kunitz_BPTI"/>
    <property type="match status" value="3"/>
</dbReference>
<evidence type="ECO:0000256" key="1">
    <source>
        <dbReference type="ARBA" id="ARBA00004613"/>
    </source>
</evidence>
<dbReference type="PROSITE" id="PS50279">
    <property type="entry name" value="BPTI_KUNITZ_2"/>
    <property type="match status" value="3"/>
</dbReference>
<comment type="subcellular location">
    <subcellularLocation>
        <location evidence="1">Secreted</location>
    </subcellularLocation>
</comment>
<proteinExistence type="predicted"/>
<dbReference type="InterPro" id="IPR020901">
    <property type="entry name" value="Prtase_inh_Kunz-CS"/>
</dbReference>